<dbReference type="GO" id="GO:0003700">
    <property type="term" value="F:DNA-binding transcription factor activity"/>
    <property type="evidence" value="ECO:0007669"/>
    <property type="project" value="InterPro"/>
</dbReference>
<evidence type="ECO:0000313" key="8">
    <source>
        <dbReference type="EMBL" id="KAG0520255.1"/>
    </source>
</evidence>
<feature type="region of interest" description="Disordered" evidence="6">
    <location>
        <begin position="74"/>
        <end position="95"/>
    </location>
</feature>
<keyword evidence="3" id="KW-0238">DNA-binding</keyword>
<evidence type="ECO:0000256" key="2">
    <source>
        <dbReference type="ARBA" id="ARBA00023015"/>
    </source>
</evidence>
<evidence type="ECO:0000256" key="1">
    <source>
        <dbReference type="ARBA" id="ARBA00004123"/>
    </source>
</evidence>
<protein>
    <recommendedName>
        <fullName evidence="7">TCP domain-containing protein</fullName>
    </recommendedName>
</protein>
<dbReference type="Proteomes" id="UP000807115">
    <property type="component" value="Chromosome 8"/>
</dbReference>
<proteinExistence type="predicted"/>
<feature type="compositionally biased region" description="Pro residues" evidence="6">
    <location>
        <begin position="142"/>
        <end position="153"/>
    </location>
</feature>
<dbReference type="PANTHER" id="PTHR31072:SF239">
    <property type="entry name" value="TRANSCRIPTION FACTOR TCP21-RELATED"/>
    <property type="match status" value="1"/>
</dbReference>
<evidence type="ECO:0000256" key="4">
    <source>
        <dbReference type="ARBA" id="ARBA00023163"/>
    </source>
</evidence>
<keyword evidence="5" id="KW-0539">Nucleus</keyword>
<keyword evidence="4" id="KW-0804">Transcription</keyword>
<reference evidence="8" key="2">
    <citation type="submission" date="2020-10" db="EMBL/GenBank/DDBJ databases">
        <authorList>
            <person name="Cooper E.A."/>
            <person name="Brenton Z.W."/>
            <person name="Flinn B.S."/>
            <person name="Jenkins J."/>
            <person name="Shu S."/>
            <person name="Flowers D."/>
            <person name="Luo F."/>
            <person name="Wang Y."/>
            <person name="Xia P."/>
            <person name="Barry K."/>
            <person name="Daum C."/>
            <person name="Lipzen A."/>
            <person name="Yoshinaga Y."/>
            <person name="Schmutz J."/>
            <person name="Saski C."/>
            <person name="Vermerris W."/>
            <person name="Kresovich S."/>
        </authorList>
    </citation>
    <scope>NUCLEOTIDE SEQUENCE</scope>
</reference>
<name>A0A921U7B8_SORBI</name>
<comment type="caution">
    <text evidence="8">The sequence shown here is derived from an EMBL/GenBank/DDBJ whole genome shotgun (WGS) entry which is preliminary data.</text>
</comment>
<dbReference type="InterPro" id="IPR017887">
    <property type="entry name" value="TF_TCP_subgr"/>
</dbReference>
<evidence type="ECO:0000259" key="7">
    <source>
        <dbReference type="Pfam" id="PF03634"/>
    </source>
</evidence>
<feature type="compositionally biased region" description="Gly residues" evidence="6">
    <location>
        <begin position="75"/>
        <end position="84"/>
    </location>
</feature>
<feature type="compositionally biased region" description="Basic and acidic residues" evidence="6">
    <location>
        <begin position="1"/>
        <end position="17"/>
    </location>
</feature>
<dbReference type="AlphaFoldDB" id="A0A921U7B8"/>
<sequence length="220" mass="23291">MAAEKRAEPTGQRDRPRAKGRSVTSPSLILPLPPTSLPFLVSHPAKVLRSPGGVSGAWTTAAGEEEWVGAAAAVAGGGHGGDAGPGVAKGPSEDRHMKVNGRGRRLRMPTLCAARVFELGHNSEDGETIEWLLCYSRRSRPSWPPPAPAPFRPTTPRSTSPSAPAPPTPPPAPRRSSEDGYSKILDIAVQHQPGIELYTTQLRVQAMQPPIKATGSRSNV</sequence>
<dbReference type="Pfam" id="PF03634">
    <property type="entry name" value="TCP"/>
    <property type="match status" value="1"/>
</dbReference>
<feature type="region of interest" description="Disordered" evidence="6">
    <location>
        <begin position="142"/>
        <end position="184"/>
    </location>
</feature>
<evidence type="ECO:0000256" key="6">
    <source>
        <dbReference type="SAM" id="MobiDB-lite"/>
    </source>
</evidence>
<comment type="subcellular location">
    <subcellularLocation>
        <location evidence="1">Nucleus</location>
    </subcellularLocation>
</comment>
<dbReference type="InterPro" id="IPR005333">
    <property type="entry name" value="Transcription_factor_TCP"/>
</dbReference>
<organism evidence="8 9">
    <name type="scientific">Sorghum bicolor</name>
    <name type="common">Sorghum</name>
    <name type="synonym">Sorghum vulgare</name>
    <dbReference type="NCBI Taxonomy" id="4558"/>
    <lineage>
        <taxon>Eukaryota</taxon>
        <taxon>Viridiplantae</taxon>
        <taxon>Streptophyta</taxon>
        <taxon>Embryophyta</taxon>
        <taxon>Tracheophyta</taxon>
        <taxon>Spermatophyta</taxon>
        <taxon>Magnoliopsida</taxon>
        <taxon>Liliopsida</taxon>
        <taxon>Poales</taxon>
        <taxon>Poaceae</taxon>
        <taxon>PACMAD clade</taxon>
        <taxon>Panicoideae</taxon>
        <taxon>Andropogonodae</taxon>
        <taxon>Andropogoneae</taxon>
        <taxon>Sorghinae</taxon>
        <taxon>Sorghum</taxon>
    </lineage>
</organism>
<gene>
    <name evidence="8" type="ORF">BDA96_08G058200</name>
</gene>
<dbReference type="PANTHER" id="PTHR31072">
    <property type="entry name" value="TRANSCRIPTION FACTOR TCP4-RELATED"/>
    <property type="match status" value="1"/>
</dbReference>
<feature type="compositionally biased region" description="Pro residues" evidence="6">
    <location>
        <begin position="163"/>
        <end position="173"/>
    </location>
</feature>
<feature type="region of interest" description="Disordered" evidence="6">
    <location>
        <begin position="1"/>
        <end position="29"/>
    </location>
</feature>
<evidence type="ECO:0000256" key="3">
    <source>
        <dbReference type="ARBA" id="ARBA00023125"/>
    </source>
</evidence>
<evidence type="ECO:0000256" key="5">
    <source>
        <dbReference type="ARBA" id="ARBA00023242"/>
    </source>
</evidence>
<keyword evidence="2" id="KW-0805">Transcription regulation</keyword>
<dbReference type="GO" id="GO:0003677">
    <property type="term" value="F:DNA binding"/>
    <property type="evidence" value="ECO:0007669"/>
    <property type="project" value="UniProtKB-KW"/>
</dbReference>
<reference evidence="8" key="1">
    <citation type="journal article" date="2019" name="BMC Genomics">
        <title>A new reference genome for Sorghum bicolor reveals high levels of sequence similarity between sweet and grain genotypes: implications for the genetics of sugar metabolism.</title>
        <authorList>
            <person name="Cooper E.A."/>
            <person name="Brenton Z.W."/>
            <person name="Flinn B.S."/>
            <person name="Jenkins J."/>
            <person name="Shu S."/>
            <person name="Flowers D."/>
            <person name="Luo F."/>
            <person name="Wang Y."/>
            <person name="Xia P."/>
            <person name="Barry K."/>
            <person name="Daum C."/>
            <person name="Lipzen A."/>
            <person name="Yoshinaga Y."/>
            <person name="Schmutz J."/>
            <person name="Saski C."/>
            <person name="Vermerris W."/>
            <person name="Kresovich S."/>
        </authorList>
    </citation>
    <scope>NUCLEOTIDE SEQUENCE</scope>
</reference>
<evidence type="ECO:0000313" key="9">
    <source>
        <dbReference type="Proteomes" id="UP000807115"/>
    </source>
</evidence>
<dbReference type="EMBL" id="CM027687">
    <property type="protein sequence ID" value="KAG0520255.1"/>
    <property type="molecule type" value="Genomic_DNA"/>
</dbReference>
<feature type="domain" description="TCP" evidence="7">
    <location>
        <begin position="93"/>
        <end position="137"/>
    </location>
</feature>
<accession>A0A921U7B8</accession>
<dbReference type="GO" id="GO:0005634">
    <property type="term" value="C:nucleus"/>
    <property type="evidence" value="ECO:0007669"/>
    <property type="project" value="UniProtKB-SubCell"/>
</dbReference>